<comment type="caution">
    <text evidence="1">The sequence shown here is derived from an EMBL/GenBank/DDBJ whole genome shotgun (WGS) entry which is preliminary data.</text>
</comment>
<gene>
    <name evidence="1" type="ORF">GCM10017056_50610</name>
</gene>
<accession>A0A8J3MAX0</accession>
<proteinExistence type="predicted"/>
<dbReference type="Proteomes" id="UP000626220">
    <property type="component" value="Unassembled WGS sequence"/>
</dbReference>
<name>A0A8J3MAX0_9RHOB</name>
<dbReference type="RefSeq" id="WP_189682923.1">
    <property type="nucleotide sequence ID" value="NZ_BNCJ01000036.1"/>
</dbReference>
<evidence type="ECO:0000313" key="1">
    <source>
        <dbReference type="EMBL" id="GHF73694.1"/>
    </source>
</evidence>
<sequence>MTTREQPENDNRLLSDLLTRLPSEARIARLSESDLQDNIPCYVEEIEAALRGLATPQASSAASQAIAALRAAAAAGDIRDGVIRALDTLRDALPVAQRPPLSPRGRGSG</sequence>
<organism evidence="1 2">
    <name type="scientific">Seohaeicola zhoushanensis</name>
    <dbReference type="NCBI Taxonomy" id="1569283"/>
    <lineage>
        <taxon>Bacteria</taxon>
        <taxon>Pseudomonadati</taxon>
        <taxon>Pseudomonadota</taxon>
        <taxon>Alphaproteobacteria</taxon>
        <taxon>Rhodobacterales</taxon>
        <taxon>Roseobacteraceae</taxon>
        <taxon>Seohaeicola</taxon>
    </lineage>
</organism>
<dbReference type="AlphaFoldDB" id="A0A8J3MAX0"/>
<evidence type="ECO:0000313" key="2">
    <source>
        <dbReference type="Proteomes" id="UP000626220"/>
    </source>
</evidence>
<keyword evidence="2" id="KW-1185">Reference proteome</keyword>
<reference evidence="1" key="1">
    <citation type="journal article" date="2014" name="Int. J. Syst. Evol. Microbiol.">
        <title>Complete genome sequence of Corynebacterium casei LMG S-19264T (=DSM 44701T), isolated from a smear-ripened cheese.</title>
        <authorList>
            <consortium name="US DOE Joint Genome Institute (JGI-PGF)"/>
            <person name="Walter F."/>
            <person name="Albersmeier A."/>
            <person name="Kalinowski J."/>
            <person name="Ruckert C."/>
        </authorList>
    </citation>
    <scope>NUCLEOTIDE SEQUENCE</scope>
    <source>
        <strain evidence="1">KCTC 42650</strain>
    </source>
</reference>
<reference evidence="1" key="2">
    <citation type="submission" date="2020-09" db="EMBL/GenBank/DDBJ databases">
        <authorList>
            <person name="Sun Q."/>
            <person name="Kim S."/>
        </authorList>
    </citation>
    <scope>NUCLEOTIDE SEQUENCE</scope>
    <source>
        <strain evidence="1">KCTC 42650</strain>
    </source>
</reference>
<protein>
    <submittedName>
        <fullName evidence="1">Uncharacterized protein</fullName>
    </submittedName>
</protein>
<dbReference type="EMBL" id="BNCJ01000036">
    <property type="protein sequence ID" value="GHF73694.1"/>
    <property type="molecule type" value="Genomic_DNA"/>
</dbReference>